<dbReference type="OrthoDB" id="549353at2759"/>
<evidence type="ECO:0000313" key="4">
    <source>
        <dbReference type="Proteomes" id="UP000807353"/>
    </source>
</evidence>
<accession>A0A9P5YEJ6</accession>
<keyword evidence="4" id="KW-1185">Reference proteome</keyword>
<dbReference type="GO" id="GO:0004540">
    <property type="term" value="F:RNA nuclease activity"/>
    <property type="evidence" value="ECO:0007669"/>
    <property type="project" value="InterPro"/>
</dbReference>
<dbReference type="CDD" id="cd10910">
    <property type="entry name" value="PIN_limkain_b1_N_like"/>
    <property type="match status" value="1"/>
</dbReference>
<organism evidence="3 4">
    <name type="scientific">Collybia nuda</name>
    <dbReference type="NCBI Taxonomy" id="64659"/>
    <lineage>
        <taxon>Eukaryota</taxon>
        <taxon>Fungi</taxon>
        <taxon>Dikarya</taxon>
        <taxon>Basidiomycota</taxon>
        <taxon>Agaricomycotina</taxon>
        <taxon>Agaricomycetes</taxon>
        <taxon>Agaricomycetidae</taxon>
        <taxon>Agaricales</taxon>
        <taxon>Tricholomatineae</taxon>
        <taxon>Clitocybaceae</taxon>
        <taxon>Collybia</taxon>
    </lineage>
</organism>
<dbReference type="EMBL" id="MU150242">
    <property type="protein sequence ID" value="KAF9466396.1"/>
    <property type="molecule type" value="Genomic_DNA"/>
</dbReference>
<dbReference type="Pfam" id="PF01936">
    <property type="entry name" value="NYN"/>
    <property type="match status" value="1"/>
</dbReference>
<dbReference type="PANTHER" id="PTHR14379">
    <property type="entry name" value="LIMKAIN B LKAP"/>
    <property type="match status" value="1"/>
</dbReference>
<dbReference type="AlphaFoldDB" id="A0A9P5YEJ6"/>
<evidence type="ECO:0000259" key="2">
    <source>
        <dbReference type="Pfam" id="PF01936"/>
    </source>
</evidence>
<dbReference type="InterPro" id="IPR024768">
    <property type="entry name" value="Marf1"/>
</dbReference>
<dbReference type="PANTHER" id="PTHR14379:SF3">
    <property type="entry name" value="MEIOSIS REGULATOR AND MRNA STABILITY FACTOR 1"/>
    <property type="match status" value="1"/>
</dbReference>
<dbReference type="InterPro" id="IPR021139">
    <property type="entry name" value="NYN"/>
</dbReference>
<feature type="region of interest" description="Disordered" evidence="1">
    <location>
        <begin position="186"/>
        <end position="215"/>
    </location>
</feature>
<evidence type="ECO:0000256" key="1">
    <source>
        <dbReference type="SAM" id="MobiDB-lite"/>
    </source>
</evidence>
<dbReference type="Gene3D" id="3.40.50.1010">
    <property type="entry name" value="5'-nuclease"/>
    <property type="match status" value="1"/>
</dbReference>
<comment type="caution">
    <text evidence="3">The sequence shown here is derived from an EMBL/GenBank/DDBJ whole genome shotgun (WGS) entry which is preliminary data.</text>
</comment>
<feature type="domain" description="NYN" evidence="2">
    <location>
        <begin position="7"/>
        <end position="150"/>
    </location>
</feature>
<feature type="compositionally biased region" description="Polar residues" evidence="1">
    <location>
        <begin position="189"/>
        <end position="201"/>
    </location>
</feature>
<protein>
    <submittedName>
        <fullName evidence="3">NYN domain-containing protein</fullName>
    </submittedName>
</protein>
<dbReference type="GO" id="GO:1905762">
    <property type="term" value="F:CCR4-NOT complex binding"/>
    <property type="evidence" value="ECO:0007669"/>
    <property type="project" value="TreeGrafter"/>
</dbReference>
<dbReference type="GO" id="GO:0010468">
    <property type="term" value="P:regulation of gene expression"/>
    <property type="evidence" value="ECO:0007669"/>
    <property type="project" value="InterPro"/>
</dbReference>
<reference evidence="3" key="1">
    <citation type="submission" date="2020-11" db="EMBL/GenBank/DDBJ databases">
        <authorList>
            <consortium name="DOE Joint Genome Institute"/>
            <person name="Ahrendt S."/>
            <person name="Riley R."/>
            <person name="Andreopoulos W."/>
            <person name="Labutti K."/>
            <person name="Pangilinan J."/>
            <person name="Ruiz-Duenas F.J."/>
            <person name="Barrasa J.M."/>
            <person name="Sanchez-Garcia M."/>
            <person name="Camarero S."/>
            <person name="Miyauchi S."/>
            <person name="Serrano A."/>
            <person name="Linde D."/>
            <person name="Babiker R."/>
            <person name="Drula E."/>
            <person name="Ayuso-Fernandez I."/>
            <person name="Pacheco R."/>
            <person name="Padilla G."/>
            <person name="Ferreira P."/>
            <person name="Barriuso J."/>
            <person name="Kellner H."/>
            <person name="Castanera R."/>
            <person name="Alfaro M."/>
            <person name="Ramirez L."/>
            <person name="Pisabarro A.G."/>
            <person name="Kuo A."/>
            <person name="Tritt A."/>
            <person name="Lipzen A."/>
            <person name="He G."/>
            <person name="Yan M."/>
            <person name="Ng V."/>
            <person name="Cullen D."/>
            <person name="Martin F."/>
            <person name="Rosso M.-N."/>
            <person name="Henrissat B."/>
            <person name="Hibbett D."/>
            <person name="Martinez A.T."/>
            <person name="Grigoriev I.V."/>
        </authorList>
    </citation>
    <scope>NUCLEOTIDE SEQUENCE</scope>
    <source>
        <strain evidence="3">CBS 247.69</strain>
    </source>
</reference>
<sequence length="484" mass="52569">MRGDSDVAIFWDYENCHAAAHISGYEIVKKIRYIAHDFGSIKLFKAYLELSEPAAYSRSLYLRSELQSSGVSLIDTPHNGRKDVADKMMLVDMLAHAIDNPPPATIILISGDRDFAYAVSILRSRRYRVVIISLGGVHMSLRAHASVFLDWNADVLGMECVEQGLYSSIGQNELCSISASSRSQIASQNTTSAHIRPQNQHNSEESNVGIPHLSSNSLNAQNAGYDIEKNSTFGEINSKNEASSYHVLSNTEDSIYTGGSGTLTFRAPSRTESAPANITFSPSTFPHNALLKTGRPPMSNLTLSSKPSTSVNVNLVPKVVNIQEGVRNEEPGPLRQVSQPVVPIASTPLPTHRLSTVIQPTRPQATPIASTAPVPPTVVSSALIDIPLTSVRSSDPKVVPAIFGLLVQRLEFHRSKGVLRPFRSGVAVELATQDNMLYRRAGTEKFGQYVALAEKAGIIVLGGKEGGAWIALHPDWYGARLDSY</sequence>
<gene>
    <name evidence="3" type="ORF">BDZ94DRAFT_1213202</name>
</gene>
<name>A0A9P5YEJ6_9AGAR</name>
<evidence type="ECO:0000313" key="3">
    <source>
        <dbReference type="EMBL" id="KAF9466396.1"/>
    </source>
</evidence>
<proteinExistence type="predicted"/>
<dbReference type="Proteomes" id="UP000807353">
    <property type="component" value="Unassembled WGS sequence"/>
</dbReference>
<dbReference type="GO" id="GO:0005777">
    <property type="term" value="C:peroxisome"/>
    <property type="evidence" value="ECO:0007669"/>
    <property type="project" value="InterPro"/>
</dbReference>